<evidence type="ECO:0000259" key="3">
    <source>
        <dbReference type="PROSITE" id="PS51186"/>
    </source>
</evidence>
<protein>
    <submittedName>
        <fullName evidence="4">GNAT family N-acetyltransferase</fullName>
    </submittedName>
</protein>
<keyword evidence="2" id="KW-0012">Acyltransferase</keyword>
<evidence type="ECO:0000256" key="1">
    <source>
        <dbReference type="ARBA" id="ARBA00022679"/>
    </source>
</evidence>
<organism evidence="4 5">
    <name type="scientific">Trebonia kvetii</name>
    <dbReference type="NCBI Taxonomy" id="2480626"/>
    <lineage>
        <taxon>Bacteria</taxon>
        <taxon>Bacillati</taxon>
        <taxon>Actinomycetota</taxon>
        <taxon>Actinomycetes</taxon>
        <taxon>Streptosporangiales</taxon>
        <taxon>Treboniaceae</taxon>
        <taxon>Trebonia</taxon>
    </lineage>
</organism>
<dbReference type="InterPro" id="IPR050832">
    <property type="entry name" value="Bact_Acetyltransf"/>
</dbReference>
<evidence type="ECO:0000256" key="2">
    <source>
        <dbReference type="ARBA" id="ARBA00023315"/>
    </source>
</evidence>
<dbReference type="Gene3D" id="3.40.630.30">
    <property type="match status" value="1"/>
</dbReference>
<evidence type="ECO:0000313" key="4">
    <source>
        <dbReference type="EMBL" id="TVZ06328.1"/>
    </source>
</evidence>
<comment type="caution">
    <text evidence="4">The sequence shown here is derived from an EMBL/GenBank/DDBJ whole genome shotgun (WGS) entry which is preliminary data.</text>
</comment>
<keyword evidence="5" id="KW-1185">Reference proteome</keyword>
<feature type="domain" description="N-acetyltransferase" evidence="3">
    <location>
        <begin position="1"/>
        <end position="120"/>
    </location>
</feature>
<dbReference type="Proteomes" id="UP000460272">
    <property type="component" value="Unassembled WGS sequence"/>
</dbReference>
<accession>A0A6P2C501</accession>
<dbReference type="InterPro" id="IPR016181">
    <property type="entry name" value="Acyl_CoA_acyltransferase"/>
</dbReference>
<dbReference type="InterPro" id="IPR000182">
    <property type="entry name" value="GNAT_dom"/>
</dbReference>
<dbReference type="RefSeq" id="WP_145851083.1">
    <property type="nucleotide sequence ID" value="NZ_RPFW01000001.1"/>
</dbReference>
<dbReference type="SUPFAM" id="SSF55729">
    <property type="entry name" value="Acyl-CoA N-acyltransferases (Nat)"/>
    <property type="match status" value="1"/>
</dbReference>
<dbReference type="CDD" id="cd04301">
    <property type="entry name" value="NAT_SF"/>
    <property type="match status" value="1"/>
</dbReference>
<keyword evidence="1 4" id="KW-0808">Transferase</keyword>
<dbReference type="PROSITE" id="PS51186">
    <property type="entry name" value="GNAT"/>
    <property type="match status" value="1"/>
</dbReference>
<dbReference type="GO" id="GO:0016747">
    <property type="term" value="F:acyltransferase activity, transferring groups other than amino-acyl groups"/>
    <property type="evidence" value="ECO:0007669"/>
    <property type="project" value="InterPro"/>
</dbReference>
<proteinExistence type="predicted"/>
<dbReference type="EMBL" id="RPFW01000001">
    <property type="protein sequence ID" value="TVZ06328.1"/>
    <property type="molecule type" value="Genomic_DNA"/>
</dbReference>
<gene>
    <name evidence="4" type="ORF">EAS64_02550</name>
</gene>
<evidence type="ECO:0000313" key="5">
    <source>
        <dbReference type="Proteomes" id="UP000460272"/>
    </source>
</evidence>
<reference evidence="4 5" key="1">
    <citation type="submission" date="2018-11" db="EMBL/GenBank/DDBJ databases">
        <title>Trebonia kvetii gen.nov., sp.nov., a novel acidophilic actinobacterium, and proposal of the new actinobacterial family Treboniaceae fam. nov.</title>
        <authorList>
            <person name="Rapoport D."/>
            <person name="Sagova-Mareckova M."/>
            <person name="Sedlacek I."/>
            <person name="Provaznik J."/>
            <person name="Kralova S."/>
            <person name="Pavlinic D."/>
            <person name="Benes V."/>
            <person name="Kopecky J."/>
        </authorList>
    </citation>
    <scope>NUCLEOTIDE SEQUENCE [LARGE SCALE GENOMIC DNA]</scope>
    <source>
        <strain evidence="4 5">15Tr583</strain>
    </source>
</reference>
<name>A0A6P2C501_9ACTN</name>
<dbReference type="PANTHER" id="PTHR43877">
    <property type="entry name" value="AMINOALKYLPHOSPHONATE N-ACETYLTRANSFERASE-RELATED-RELATED"/>
    <property type="match status" value="1"/>
</dbReference>
<dbReference type="OrthoDB" id="3389160at2"/>
<dbReference type="PANTHER" id="PTHR43877:SF2">
    <property type="entry name" value="AMINOALKYLPHOSPHONATE N-ACETYLTRANSFERASE-RELATED"/>
    <property type="match status" value="1"/>
</dbReference>
<sequence length="142" mass="15183">MASQASADKIPGTLIAVADGTPVGVVCLTGQDMPGYPPVAGLTPWLKGPYVAPSARRQGIGATLVRRCEAWAASLGHQTLYLYTESNSPAESLYRNLNWQPIQTAHYDGAAMTVMQTTLRRPFLEDCGPPSAKPCSYRHHGG</sequence>
<dbReference type="Pfam" id="PF00583">
    <property type="entry name" value="Acetyltransf_1"/>
    <property type="match status" value="1"/>
</dbReference>
<dbReference type="AlphaFoldDB" id="A0A6P2C501"/>